<dbReference type="GO" id="GO:0003700">
    <property type="term" value="F:DNA-binding transcription factor activity"/>
    <property type="evidence" value="ECO:0007669"/>
    <property type="project" value="InterPro"/>
</dbReference>
<sequence length="300" mass="34498">MRDTDWIILDELHKNPNITKVAAKLYITQPTLTKRLQAMEEEFQVRIVNRSTKGVEFTPEGEFLAGRARIFLSFMKETVRGVDAFKTSGCGTVRLASSFTFSRRQLAEILMAYKSAHPNISFEIQNLRSHELTRLVEEGEADGAFVRGNYEGGINRCLVLREQAYAISRDPIALEELPDLPMLHCRLSNYSRRLLDSWWQRNFRRPPSIGATAEDVDTCCQLACRGLGYTLSFMTEEQLKNLGVHSLLLKDADGRPLVRETWFVYDGRRAKPDYVTAFIGFVEERYSIQYAILLRRADWL</sequence>
<dbReference type="EMBL" id="ACCJ01000378">
    <property type="protein sequence ID" value="EEG53353.1"/>
    <property type="molecule type" value="Genomic_DNA"/>
</dbReference>
<protein>
    <submittedName>
        <fullName evidence="6">LysR substrate binding domain protein</fullName>
    </submittedName>
</protein>
<dbReference type="SUPFAM" id="SSF53850">
    <property type="entry name" value="Periplasmic binding protein-like II"/>
    <property type="match status" value="1"/>
</dbReference>
<organism evidence="6 7">
    <name type="scientific">[Clostridium] asparagiforme DSM 15981</name>
    <dbReference type="NCBI Taxonomy" id="518636"/>
    <lineage>
        <taxon>Bacteria</taxon>
        <taxon>Bacillati</taxon>
        <taxon>Bacillota</taxon>
        <taxon>Clostridia</taxon>
        <taxon>Lachnospirales</taxon>
        <taxon>Lachnospiraceae</taxon>
        <taxon>Enterocloster</taxon>
    </lineage>
</organism>
<keyword evidence="2" id="KW-0805">Transcription regulation</keyword>
<dbReference type="AlphaFoldDB" id="C0D5M2"/>
<evidence type="ECO:0000259" key="5">
    <source>
        <dbReference type="PROSITE" id="PS50931"/>
    </source>
</evidence>
<dbReference type="PROSITE" id="PS50931">
    <property type="entry name" value="HTH_LYSR"/>
    <property type="match status" value="1"/>
</dbReference>
<dbReference type="Gene3D" id="1.10.10.10">
    <property type="entry name" value="Winged helix-like DNA-binding domain superfamily/Winged helix DNA-binding domain"/>
    <property type="match status" value="1"/>
</dbReference>
<dbReference type="InterPro" id="IPR000847">
    <property type="entry name" value="LysR_HTH_N"/>
</dbReference>
<evidence type="ECO:0000313" key="7">
    <source>
        <dbReference type="Proteomes" id="UP000004756"/>
    </source>
</evidence>
<dbReference type="PANTHER" id="PTHR30126:SF78">
    <property type="entry name" value="HTH LYSR-TYPE DOMAIN-CONTAINING PROTEIN"/>
    <property type="match status" value="1"/>
</dbReference>
<dbReference type="InterPro" id="IPR036390">
    <property type="entry name" value="WH_DNA-bd_sf"/>
</dbReference>
<evidence type="ECO:0000256" key="1">
    <source>
        <dbReference type="ARBA" id="ARBA00009437"/>
    </source>
</evidence>
<proteinExistence type="inferred from homology"/>
<evidence type="ECO:0000256" key="3">
    <source>
        <dbReference type="ARBA" id="ARBA00023125"/>
    </source>
</evidence>
<dbReference type="PANTHER" id="PTHR30126">
    <property type="entry name" value="HTH-TYPE TRANSCRIPTIONAL REGULATOR"/>
    <property type="match status" value="1"/>
</dbReference>
<dbReference type="RefSeq" id="WP_007715217.1">
    <property type="nucleotide sequence ID" value="NZ_CP102272.1"/>
</dbReference>
<dbReference type="SUPFAM" id="SSF46785">
    <property type="entry name" value="Winged helix' DNA-binding domain"/>
    <property type="match status" value="1"/>
</dbReference>
<dbReference type="InterPro" id="IPR036388">
    <property type="entry name" value="WH-like_DNA-bd_sf"/>
</dbReference>
<keyword evidence="3" id="KW-0238">DNA-binding</keyword>
<comment type="similarity">
    <text evidence="1">Belongs to the LysR transcriptional regulatory family.</text>
</comment>
<evidence type="ECO:0000256" key="2">
    <source>
        <dbReference type="ARBA" id="ARBA00023015"/>
    </source>
</evidence>
<dbReference type="Gene3D" id="3.40.190.290">
    <property type="match status" value="1"/>
</dbReference>
<keyword evidence="7" id="KW-1185">Reference proteome</keyword>
<dbReference type="CDD" id="cd05466">
    <property type="entry name" value="PBP2_LTTR_substrate"/>
    <property type="match status" value="1"/>
</dbReference>
<dbReference type="InterPro" id="IPR005119">
    <property type="entry name" value="LysR_subst-bd"/>
</dbReference>
<dbReference type="Pfam" id="PF03466">
    <property type="entry name" value="LysR_substrate"/>
    <property type="match status" value="1"/>
</dbReference>
<evidence type="ECO:0000256" key="4">
    <source>
        <dbReference type="ARBA" id="ARBA00023163"/>
    </source>
</evidence>
<dbReference type="Proteomes" id="UP000004756">
    <property type="component" value="Unassembled WGS sequence"/>
</dbReference>
<accession>C0D5M2</accession>
<dbReference type="Pfam" id="PF00126">
    <property type="entry name" value="HTH_1"/>
    <property type="match status" value="1"/>
</dbReference>
<feature type="domain" description="HTH lysR-type" evidence="5">
    <location>
        <begin position="1"/>
        <end position="58"/>
    </location>
</feature>
<keyword evidence="4" id="KW-0804">Transcription</keyword>
<reference evidence="6 7" key="1">
    <citation type="submission" date="2009-02" db="EMBL/GenBank/DDBJ databases">
        <title>Draft genome sequence of Clostridium asparagiforme (DSM 15981).</title>
        <authorList>
            <person name="Sudarsanam P."/>
            <person name="Ley R."/>
            <person name="Guruge J."/>
            <person name="Turnbaugh P.J."/>
            <person name="Mahowald M."/>
            <person name="Liep D."/>
            <person name="Gordon J."/>
        </authorList>
    </citation>
    <scope>NUCLEOTIDE SEQUENCE [LARGE SCALE GENOMIC DNA]</scope>
    <source>
        <strain evidence="6 7">DSM 15981</strain>
    </source>
</reference>
<comment type="caution">
    <text evidence="6">The sequence shown here is derived from an EMBL/GenBank/DDBJ whole genome shotgun (WGS) entry which is preliminary data.</text>
</comment>
<gene>
    <name evidence="6" type="ORF">CLOSTASPAR_04568</name>
</gene>
<evidence type="ECO:0000313" key="6">
    <source>
        <dbReference type="EMBL" id="EEG53353.1"/>
    </source>
</evidence>
<dbReference type="GO" id="GO:0000976">
    <property type="term" value="F:transcription cis-regulatory region binding"/>
    <property type="evidence" value="ECO:0007669"/>
    <property type="project" value="TreeGrafter"/>
</dbReference>
<dbReference type="HOGENOM" id="CLU_039613_6_2_9"/>
<name>C0D5M2_9FIRM</name>